<comment type="caution">
    <text evidence="1">The sequence shown here is derived from an EMBL/GenBank/DDBJ whole genome shotgun (WGS) entry which is preliminary data.</text>
</comment>
<sequence>MKTSLYDIRPKPLNSCQPRSEEEFFKIDFHSDMATVIRIPPSEAQKDPQNTIPESQLINILTQHSIPTIKITALTTYLDTIGFTPKFARSIQNAFAKELGSTTISKSKWRGTIGEVSANSGGILPRRNLNSEKHNSPIFDSKYPRGRLVSVKTSSRATSNSNASINLDTYLNGLSDILGGNKSKLLKAAKQIYPLFMQPQQLIEVIKKSLLAVNDDHVKALQDALQDPANYKRKLYERIFNLALKQNPTWINGIKIDTYRILNSHINSVDEEASRKARTLFGSTTAFISKKIISNGITTEALNALEKFRYEIKKSNPGLTEAQIEKAILPEQILMARHGGGALGTARAAGIGGMRGAAAGAGISVFAEGALCIFNLPGDKSAYDCVIPASKAAAAGAAGGFTQGGMEVAVNSTIGGRISLGLASNNLASQLNWFLSKAPGTFAGSAIGGGAINMAFLALDDKPHSSVDYAAVGVRGAASSITGGLAAALATGVTGAICGSSVPVAGTIVGFIVGFGASWIAEKYYGAQVEEAVRSSLQE</sequence>
<evidence type="ECO:0000313" key="2">
    <source>
        <dbReference type="Proteomes" id="UP000664052"/>
    </source>
</evidence>
<organism evidence="1 2">
    <name type="scientific">Corallococcus macrosporus</name>
    <dbReference type="NCBI Taxonomy" id="35"/>
    <lineage>
        <taxon>Bacteria</taxon>
        <taxon>Pseudomonadati</taxon>
        <taxon>Myxococcota</taxon>
        <taxon>Myxococcia</taxon>
        <taxon>Myxococcales</taxon>
        <taxon>Cystobacterineae</taxon>
        <taxon>Myxococcaceae</taxon>
        <taxon>Corallococcus</taxon>
    </lineage>
</organism>
<keyword evidence="2" id="KW-1185">Reference proteome</keyword>
<accession>A0ABS3D9C5</accession>
<dbReference type="Proteomes" id="UP000664052">
    <property type="component" value="Unassembled WGS sequence"/>
</dbReference>
<proteinExistence type="predicted"/>
<reference evidence="1 2" key="1">
    <citation type="submission" date="2021-02" db="EMBL/GenBank/DDBJ databases">
        <title>De Novo genome assembly of isolated myxobacteria.</title>
        <authorList>
            <person name="Stevens D.C."/>
        </authorList>
    </citation>
    <scope>NUCLEOTIDE SEQUENCE [LARGE SCALE GENOMIC DNA]</scope>
    <source>
        <strain evidence="1 2">ATCC 29039</strain>
    </source>
</reference>
<dbReference type="RefSeq" id="WP_207048908.1">
    <property type="nucleotide sequence ID" value="NZ_JAFIMU010000003.1"/>
</dbReference>
<protein>
    <submittedName>
        <fullName evidence="1">Uncharacterized protein</fullName>
    </submittedName>
</protein>
<dbReference type="EMBL" id="JAFIMU010000003">
    <property type="protein sequence ID" value="MBN8226945.1"/>
    <property type="molecule type" value="Genomic_DNA"/>
</dbReference>
<gene>
    <name evidence="1" type="ORF">JYK02_05405</name>
</gene>
<name>A0ABS3D9C5_9BACT</name>
<evidence type="ECO:0000313" key="1">
    <source>
        <dbReference type="EMBL" id="MBN8226945.1"/>
    </source>
</evidence>